<dbReference type="EMBL" id="JBHSZO010000057">
    <property type="protein sequence ID" value="MFC7221271.1"/>
    <property type="molecule type" value="Genomic_DNA"/>
</dbReference>
<evidence type="ECO:0008006" key="4">
    <source>
        <dbReference type="Google" id="ProtNLM"/>
    </source>
</evidence>
<evidence type="ECO:0000256" key="1">
    <source>
        <dbReference type="SAM" id="Phobius"/>
    </source>
</evidence>
<dbReference type="RefSeq" id="WP_386418517.1">
    <property type="nucleotide sequence ID" value="NZ_JBHSZO010000057.1"/>
</dbReference>
<keyword evidence="1" id="KW-1133">Transmembrane helix</keyword>
<keyword evidence="3" id="KW-1185">Reference proteome</keyword>
<comment type="caution">
    <text evidence="2">The sequence shown here is derived from an EMBL/GenBank/DDBJ whole genome shotgun (WGS) entry which is preliminary data.</text>
</comment>
<keyword evidence="1" id="KW-0812">Transmembrane</keyword>
<reference evidence="3" key="1">
    <citation type="journal article" date="2019" name="Int. J. Syst. Evol. Microbiol.">
        <title>The Global Catalogue of Microorganisms (GCM) 10K type strain sequencing project: providing services to taxonomists for standard genome sequencing and annotation.</title>
        <authorList>
            <consortium name="The Broad Institute Genomics Platform"/>
            <consortium name="The Broad Institute Genome Sequencing Center for Infectious Disease"/>
            <person name="Wu L."/>
            <person name="Ma J."/>
        </authorList>
    </citation>
    <scope>NUCLEOTIDE SEQUENCE [LARGE SCALE GENOMIC DNA]</scope>
    <source>
        <strain evidence="3">CGMCC 1.13681</strain>
    </source>
</reference>
<feature type="transmembrane region" description="Helical" evidence="1">
    <location>
        <begin position="30"/>
        <end position="52"/>
    </location>
</feature>
<gene>
    <name evidence="2" type="ORF">ACFQLX_24360</name>
</gene>
<organism evidence="2 3">
    <name type="scientific">Streptomyces polyrhachis</name>
    <dbReference type="NCBI Taxonomy" id="1282885"/>
    <lineage>
        <taxon>Bacteria</taxon>
        <taxon>Bacillati</taxon>
        <taxon>Actinomycetota</taxon>
        <taxon>Actinomycetes</taxon>
        <taxon>Kitasatosporales</taxon>
        <taxon>Streptomycetaceae</taxon>
        <taxon>Streptomyces</taxon>
    </lineage>
</organism>
<name>A0ABW2GQE7_9ACTN</name>
<evidence type="ECO:0000313" key="3">
    <source>
        <dbReference type="Proteomes" id="UP001596413"/>
    </source>
</evidence>
<sequence length="70" mass="6945">MLAGSVFSVALAGPLSEVLGLPIASADALPGPLWLAAALLLPAAGLAGGTLLGSREVLRRDPYLTARAHG</sequence>
<protein>
    <recommendedName>
        <fullName evidence="4">ABC transporter permease</fullName>
    </recommendedName>
</protein>
<accession>A0ABW2GQE7</accession>
<evidence type="ECO:0000313" key="2">
    <source>
        <dbReference type="EMBL" id="MFC7221271.1"/>
    </source>
</evidence>
<keyword evidence="1" id="KW-0472">Membrane</keyword>
<dbReference type="Proteomes" id="UP001596413">
    <property type="component" value="Unassembled WGS sequence"/>
</dbReference>
<proteinExistence type="predicted"/>